<dbReference type="InterPro" id="IPR010539">
    <property type="entry name" value="BaxI_1-like"/>
</dbReference>
<sequence length="246" mass="27086">MSKHQAINRFGVSSNPAFSQFQKINASAIEGKMTLDGAVNKTAILLSLCFAGAFFGWNTPGLIMPAAIIGFILAFITIFRSPAKAKVTAIPYAFVEGLMLGGFTGIAESMYPGIAINAVGLTFAIVAAMLFFYKSGIIKPTENFKLMIWSGIVGVFSLYLINFIMMFFGNSIGFIHSNGNFGILFSLFVVGLASMTLVLDFDFIEEAADKGLPKYMEWYSAFSLMVTLIWLYMEVLRLLMKLQSRR</sequence>
<dbReference type="PANTHER" id="PTHR41282:SF1">
    <property type="entry name" value="CONSERVED TRANSMEMBRANE PROTEIN-RELATED"/>
    <property type="match status" value="1"/>
</dbReference>
<feature type="transmembrane region" description="Helical" evidence="1">
    <location>
        <begin position="38"/>
        <end position="56"/>
    </location>
</feature>
<organism evidence="2 3">
    <name type="scientific">SAR86 cluster bacterium SAR86B</name>
    <dbReference type="NCBI Taxonomy" id="1123867"/>
    <lineage>
        <taxon>Bacteria</taxon>
        <taxon>Pseudomonadati</taxon>
        <taxon>Pseudomonadota</taxon>
        <taxon>Gammaproteobacteria</taxon>
        <taxon>SAR86 cluster</taxon>
    </lineage>
</organism>
<evidence type="ECO:0000256" key="1">
    <source>
        <dbReference type="SAM" id="Phobius"/>
    </source>
</evidence>
<proteinExistence type="predicted"/>
<dbReference type="PANTHER" id="PTHR41282">
    <property type="entry name" value="CONSERVED TRANSMEMBRANE PROTEIN-RELATED"/>
    <property type="match status" value="1"/>
</dbReference>
<dbReference type="PIRSF" id="PIRSF009160">
    <property type="entry name" value="UCP009160"/>
    <property type="match status" value="1"/>
</dbReference>
<feature type="transmembrane region" description="Helical" evidence="1">
    <location>
        <begin position="219"/>
        <end position="240"/>
    </location>
</feature>
<dbReference type="EMBL" id="JH611164">
    <property type="protein sequence ID" value="EJP74008.1"/>
    <property type="molecule type" value="Genomic_DNA"/>
</dbReference>
<evidence type="ECO:0000313" key="3">
    <source>
        <dbReference type="Proteomes" id="UP000010116"/>
    </source>
</evidence>
<dbReference type="Proteomes" id="UP000010116">
    <property type="component" value="Unassembled WGS sequence"/>
</dbReference>
<feature type="transmembrane region" description="Helical" evidence="1">
    <location>
        <begin position="114"/>
        <end position="134"/>
    </location>
</feature>
<name>J5KJ13_9GAMM</name>
<protein>
    <submittedName>
        <fullName evidence="2">Membrane spanning protein</fullName>
    </submittedName>
</protein>
<accession>J5KJ13</accession>
<feature type="transmembrane region" description="Helical" evidence="1">
    <location>
        <begin position="181"/>
        <end position="199"/>
    </location>
</feature>
<gene>
    <name evidence="2" type="ORF">NT02SARS_0626</name>
</gene>
<dbReference type="Pfam" id="PF12811">
    <property type="entry name" value="BaxI_1"/>
    <property type="match status" value="1"/>
</dbReference>
<dbReference type="AlphaFoldDB" id="J5KJ13"/>
<dbReference type="HOGENOM" id="CLU_074030_1_0_6"/>
<keyword evidence="1" id="KW-1133">Transmembrane helix</keyword>
<keyword evidence="1" id="KW-0472">Membrane</keyword>
<reference evidence="2 3" key="1">
    <citation type="journal article" date="2012" name="ISME J.">
        <title>Genomic insights to SAR86, an abundant and uncultivated marine bacterial lineage.</title>
        <authorList>
            <person name="Dupont C.L."/>
            <person name="Rusch D.B."/>
            <person name="Yooseph S."/>
            <person name="Lombardo M.J."/>
            <person name="Richter R.A."/>
            <person name="Valas R."/>
            <person name="Novotny M."/>
            <person name="Yee-Greenbaum J."/>
            <person name="Selengut J.D."/>
            <person name="Haft D.H."/>
            <person name="Halpern A.L."/>
            <person name="Lasken R.S."/>
            <person name="Nealson K."/>
            <person name="Friedman R."/>
            <person name="Venter J.C."/>
        </authorList>
    </citation>
    <scope>NUCLEOTIDE SEQUENCE [LARGE SCALE GENOMIC DNA]</scope>
</reference>
<keyword evidence="1" id="KW-0812">Transmembrane</keyword>
<evidence type="ECO:0000313" key="2">
    <source>
        <dbReference type="EMBL" id="EJP74008.1"/>
    </source>
</evidence>
<feature type="transmembrane region" description="Helical" evidence="1">
    <location>
        <begin position="146"/>
        <end position="169"/>
    </location>
</feature>